<dbReference type="RefSeq" id="WP_095065444.1">
    <property type="nucleotide sequence ID" value="NZ_LT906470.1"/>
</dbReference>
<dbReference type="InterPro" id="IPR008523">
    <property type="entry name" value="DUF805"/>
</dbReference>
<feature type="transmembrane region" description="Helical" evidence="2">
    <location>
        <begin position="6"/>
        <end position="23"/>
    </location>
</feature>
<feature type="transmembrane region" description="Helical" evidence="2">
    <location>
        <begin position="129"/>
        <end position="147"/>
    </location>
</feature>
<feature type="transmembrane region" description="Helical" evidence="2">
    <location>
        <begin position="103"/>
        <end position="123"/>
    </location>
</feature>
<feature type="compositionally biased region" description="Basic and acidic residues" evidence="1">
    <location>
        <begin position="170"/>
        <end position="181"/>
    </location>
</feature>
<keyword evidence="2" id="KW-1133">Transmembrane helix</keyword>
<evidence type="ECO:0000313" key="3">
    <source>
        <dbReference type="EMBL" id="SNV59693.1"/>
    </source>
</evidence>
<dbReference type="AlphaFoldDB" id="A0A239YML9"/>
<keyword evidence="4" id="KW-1185">Reference proteome</keyword>
<dbReference type="Proteomes" id="UP000214973">
    <property type="component" value="Chromosome 1"/>
</dbReference>
<feature type="compositionally biased region" description="Basic residues" evidence="1">
    <location>
        <begin position="182"/>
        <end position="196"/>
    </location>
</feature>
<protein>
    <submittedName>
        <fullName evidence="3">Predicted membrane protein</fullName>
    </submittedName>
</protein>
<evidence type="ECO:0000256" key="1">
    <source>
        <dbReference type="SAM" id="MobiDB-lite"/>
    </source>
</evidence>
<dbReference type="Pfam" id="PF05656">
    <property type="entry name" value="DUF805"/>
    <property type="match status" value="1"/>
</dbReference>
<name>A0A239YML9_9FIRM</name>
<organism evidence="3 4">
    <name type="scientific">Veillonella rodentium</name>
    <dbReference type="NCBI Taxonomy" id="248315"/>
    <lineage>
        <taxon>Bacteria</taxon>
        <taxon>Bacillati</taxon>
        <taxon>Bacillota</taxon>
        <taxon>Negativicutes</taxon>
        <taxon>Veillonellales</taxon>
        <taxon>Veillonellaceae</taxon>
        <taxon>Veillonella</taxon>
    </lineage>
</organism>
<feature type="region of interest" description="Disordered" evidence="1">
    <location>
        <begin position="170"/>
        <end position="196"/>
    </location>
</feature>
<evidence type="ECO:0000256" key="2">
    <source>
        <dbReference type="SAM" id="Phobius"/>
    </source>
</evidence>
<dbReference type="EMBL" id="LT906470">
    <property type="protein sequence ID" value="SNV59693.1"/>
    <property type="molecule type" value="Genomic_DNA"/>
</dbReference>
<sequence length="196" mass="22828">MDLIYALLRTLLICAIGFLIAFLGRRRGLTIFNLSGRINRLQFIILFIVLMILFYIVHILDTKLIEFVVSLPSYWISRAFIWLLLAALFPLSCALFGRRIHDIGFNAWAGILWSAIIIFINTYTAVSPVNYLLYLFIWLVGFLFWVLPGQPEPNEYGYPPFMSVPQKVFEPAREPKSEQAQKKRKAARKRRKKKNL</sequence>
<reference evidence="3 4" key="1">
    <citation type="submission" date="2017-06" db="EMBL/GenBank/DDBJ databases">
        <authorList>
            <consortium name="Pathogen Informatics"/>
        </authorList>
    </citation>
    <scope>NUCLEOTIDE SEQUENCE [LARGE SCALE GENOMIC DNA]</scope>
    <source>
        <strain evidence="3 4">NCTC12018</strain>
    </source>
</reference>
<gene>
    <name evidence="3" type="ORF">SAMEA44547418_00501</name>
</gene>
<keyword evidence="2" id="KW-0812">Transmembrane</keyword>
<keyword evidence="2" id="KW-0472">Membrane</keyword>
<feature type="transmembrane region" description="Helical" evidence="2">
    <location>
        <begin position="75"/>
        <end position="96"/>
    </location>
</feature>
<dbReference type="GO" id="GO:0005886">
    <property type="term" value="C:plasma membrane"/>
    <property type="evidence" value="ECO:0007669"/>
    <property type="project" value="TreeGrafter"/>
</dbReference>
<proteinExistence type="predicted"/>
<feature type="transmembrane region" description="Helical" evidence="2">
    <location>
        <begin position="43"/>
        <end position="60"/>
    </location>
</feature>
<dbReference type="PANTHER" id="PTHR34980">
    <property type="entry name" value="INNER MEMBRANE PROTEIN-RELATED-RELATED"/>
    <property type="match status" value="1"/>
</dbReference>
<evidence type="ECO:0000313" key="4">
    <source>
        <dbReference type="Proteomes" id="UP000214973"/>
    </source>
</evidence>
<accession>A0A239YML9</accession>
<dbReference type="KEGG" id="vrm:44547418_00501"/>